<evidence type="ECO:0000313" key="3">
    <source>
        <dbReference type="EMBL" id="WDE06582.1"/>
    </source>
</evidence>
<sequence>MHLQGVIFLLLILSAQAWANSVKVYRWVDENNVVHFSQHQPPHDNYTELTMTDTFVPKNNDAGKLQTASKQQVRDISADFQEKCAIAQANIETLTKHDRVQFTDTDGQTRLLNPEEKAAQLANSQKQAEVYCRQQ</sequence>
<dbReference type="InterPro" id="IPR025392">
    <property type="entry name" value="DUF4124"/>
</dbReference>
<reference evidence="3 4" key="2">
    <citation type="journal article" date="2022" name="Mar. Drugs">
        <title>Bioassay-Guided Fractionation Leads to the Detection of Cholic Acid Generated by the Rare Thalassomonas sp.</title>
        <authorList>
            <person name="Pheiffer F."/>
            <person name="Schneider Y.K."/>
            <person name="Hansen E.H."/>
            <person name="Andersen J.H."/>
            <person name="Isaksson J."/>
            <person name="Busche T."/>
            <person name="R C."/>
            <person name="Kalinowski J."/>
            <person name="Zyl L.V."/>
            <person name="Trindade M."/>
        </authorList>
    </citation>
    <scope>NUCLEOTIDE SEQUENCE [LARGE SCALE GENOMIC DNA]</scope>
    <source>
        <strain evidence="3 4">XOM25</strain>
    </source>
</reference>
<reference evidence="3 4" key="1">
    <citation type="journal article" date="2015" name="Genome Announc.">
        <title>Draft Genome Sequences of Marine Isolates of Thalassomonas viridans and Thalassomonas actiniarum.</title>
        <authorList>
            <person name="Olonade I."/>
            <person name="van Zyl L.J."/>
            <person name="Trindade M."/>
        </authorList>
    </citation>
    <scope>NUCLEOTIDE SEQUENCE [LARGE SCALE GENOMIC DNA]</scope>
    <source>
        <strain evidence="3 4">XOM25</strain>
    </source>
</reference>
<dbReference type="RefSeq" id="WP_044842026.1">
    <property type="nucleotide sequence ID" value="NZ_CP059733.1"/>
</dbReference>
<dbReference type="AlphaFoldDB" id="A0AAF0C8L7"/>
<organism evidence="3 4">
    <name type="scientific">Thalassomonas viridans</name>
    <dbReference type="NCBI Taxonomy" id="137584"/>
    <lineage>
        <taxon>Bacteria</taxon>
        <taxon>Pseudomonadati</taxon>
        <taxon>Pseudomonadota</taxon>
        <taxon>Gammaproteobacteria</taxon>
        <taxon>Alteromonadales</taxon>
        <taxon>Colwelliaceae</taxon>
        <taxon>Thalassomonas</taxon>
    </lineage>
</organism>
<accession>A0AAF0C8L7</accession>
<dbReference type="KEGG" id="tvd:SG34_006605"/>
<keyword evidence="1" id="KW-0732">Signal</keyword>
<name>A0AAF0C8L7_9GAMM</name>
<evidence type="ECO:0000259" key="2">
    <source>
        <dbReference type="Pfam" id="PF13511"/>
    </source>
</evidence>
<dbReference type="Proteomes" id="UP000032352">
    <property type="component" value="Chromosome"/>
</dbReference>
<feature type="signal peptide" evidence="1">
    <location>
        <begin position="1"/>
        <end position="19"/>
    </location>
</feature>
<proteinExistence type="predicted"/>
<gene>
    <name evidence="3" type="ORF">SG34_006605</name>
</gene>
<evidence type="ECO:0000256" key="1">
    <source>
        <dbReference type="SAM" id="SignalP"/>
    </source>
</evidence>
<dbReference type="Pfam" id="PF13511">
    <property type="entry name" value="DUF4124"/>
    <property type="match status" value="1"/>
</dbReference>
<feature type="domain" description="DUF4124" evidence="2">
    <location>
        <begin position="18"/>
        <end position="50"/>
    </location>
</feature>
<feature type="chain" id="PRO_5041999300" evidence="1">
    <location>
        <begin position="20"/>
        <end position="135"/>
    </location>
</feature>
<evidence type="ECO:0000313" key="4">
    <source>
        <dbReference type="Proteomes" id="UP000032352"/>
    </source>
</evidence>
<protein>
    <submittedName>
        <fullName evidence="3">DUF4124 domain-containing protein</fullName>
    </submittedName>
</protein>
<keyword evidence="4" id="KW-1185">Reference proteome</keyword>
<dbReference type="EMBL" id="CP059733">
    <property type="protein sequence ID" value="WDE06582.1"/>
    <property type="molecule type" value="Genomic_DNA"/>
</dbReference>